<feature type="compositionally biased region" description="Low complexity" evidence="1">
    <location>
        <begin position="84"/>
        <end position="102"/>
    </location>
</feature>
<proteinExistence type="predicted"/>
<comment type="caution">
    <text evidence="2">The sequence shown here is derived from an EMBL/GenBank/DDBJ whole genome shotgun (WGS) entry which is preliminary data.</text>
</comment>
<reference evidence="2 3" key="1">
    <citation type="submission" date="2023-01" db="EMBL/GenBank/DDBJ databases">
        <authorList>
            <person name="Whitehead M."/>
        </authorList>
    </citation>
    <scope>NUCLEOTIDE SEQUENCE [LARGE SCALE GENOMIC DNA]</scope>
</reference>
<evidence type="ECO:0000313" key="2">
    <source>
        <dbReference type="EMBL" id="CAI6375993.1"/>
    </source>
</evidence>
<accession>A0AAV0Y7T9</accession>
<protein>
    <submittedName>
        <fullName evidence="2">Uncharacterized protein</fullName>
    </submittedName>
</protein>
<dbReference type="Proteomes" id="UP001160148">
    <property type="component" value="Unassembled WGS sequence"/>
</dbReference>
<feature type="region of interest" description="Disordered" evidence="1">
    <location>
        <begin position="73"/>
        <end position="104"/>
    </location>
</feature>
<organism evidence="2 3">
    <name type="scientific">Macrosiphum euphorbiae</name>
    <name type="common">potato aphid</name>
    <dbReference type="NCBI Taxonomy" id="13131"/>
    <lineage>
        <taxon>Eukaryota</taxon>
        <taxon>Metazoa</taxon>
        <taxon>Ecdysozoa</taxon>
        <taxon>Arthropoda</taxon>
        <taxon>Hexapoda</taxon>
        <taxon>Insecta</taxon>
        <taxon>Pterygota</taxon>
        <taxon>Neoptera</taxon>
        <taxon>Paraneoptera</taxon>
        <taxon>Hemiptera</taxon>
        <taxon>Sternorrhyncha</taxon>
        <taxon>Aphidomorpha</taxon>
        <taxon>Aphidoidea</taxon>
        <taxon>Aphididae</taxon>
        <taxon>Macrosiphini</taxon>
        <taxon>Macrosiphum</taxon>
    </lineage>
</organism>
<dbReference type="AlphaFoldDB" id="A0AAV0Y7T9"/>
<sequence>MSRMRVDKLLVTHIKSIRGDLKIAVSHYNKDSQSNQININVDESITSTEIHIEEKPSNTDKTVHEDIIIDEKSLSDVSDENQANSQDFLDDNNSSSDSATNNEEIEIENWKNKAYLPSKPPKKIKRSKYLNSHPEIKIKQKIKQKIVKHRLDIVKNGNLVGPLSIGSNKNKKKCKVINTCAFDSILQAVATAYLDSQNYAELIDTINCSILNIASRLVHNGTNNQLYIERFELLKQYTKKNILVGNLIEYDARGNVAILAERLFIKTPSIHQLYTCDNFKCGQTIKNISLFPIDQGILMTGKK</sequence>
<keyword evidence="3" id="KW-1185">Reference proteome</keyword>
<evidence type="ECO:0000256" key="1">
    <source>
        <dbReference type="SAM" id="MobiDB-lite"/>
    </source>
</evidence>
<name>A0AAV0Y7T9_9HEMI</name>
<dbReference type="EMBL" id="CARXXK010001406">
    <property type="protein sequence ID" value="CAI6375993.1"/>
    <property type="molecule type" value="Genomic_DNA"/>
</dbReference>
<gene>
    <name evidence="2" type="ORF">MEUPH1_LOCUS29424</name>
</gene>
<evidence type="ECO:0000313" key="3">
    <source>
        <dbReference type="Proteomes" id="UP001160148"/>
    </source>
</evidence>